<feature type="transmembrane region" description="Helical" evidence="1">
    <location>
        <begin position="20"/>
        <end position="41"/>
    </location>
</feature>
<organism evidence="2 3">
    <name type="scientific">Pseudoxanthomonas dokdonensis</name>
    <dbReference type="NCBI Taxonomy" id="344882"/>
    <lineage>
        <taxon>Bacteria</taxon>
        <taxon>Pseudomonadati</taxon>
        <taxon>Pseudomonadota</taxon>
        <taxon>Gammaproteobacteria</taxon>
        <taxon>Lysobacterales</taxon>
        <taxon>Lysobacteraceae</taxon>
        <taxon>Pseudoxanthomonas</taxon>
    </lineage>
</organism>
<reference evidence="2 3" key="1">
    <citation type="submission" date="2015-05" db="EMBL/GenBank/DDBJ databases">
        <title>Genome sequencing and analysis of members of genus Stenotrophomonas.</title>
        <authorList>
            <person name="Patil P.P."/>
            <person name="Midha S."/>
            <person name="Patil P.B."/>
        </authorList>
    </citation>
    <scope>NUCLEOTIDE SEQUENCE [LARGE SCALE GENOMIC DNA]</scope>
    <source>
        <strain evidence="2 3">DSM 21858</strain>
    </source>
</reference>
<feature type="transmembrane region" description="Helical" evidence="1">
    <location>
        <begin position="61"/>
        <end position="84"/>
    </location>
</feature>
<evidence type="ECO:0000313" key="2">
    <source>
        <dbReference type="EMBL" id="KRG70156.1"/>
    </source>
</evidence>
<dbReference type="PATRIC" id="fig|344882.3.peg.2957"/>
<dbReference type="Proteomes" id="UP000052052">
    <property type="component" value="Unassembled WGS sequence"/>
</dbReference>
<dbReference type="EMBL" id="LDJL01000007">
    <property type="protein sequence ID" value="KRG70156.1"/>
    <property type="molecule type" value="Genomic_DNA"/>
</dbReference>
<keyword evidence="1" id="KW-1133">Transmembrane helix</keyword>
<feature type="transmembrane region" description="Helical" evidence="1">
    <location>
        <begin position="96"/>
        <end position="116"/>
    </location>
</feature>
<dbReference type="RefSeq" id="WP_057658095.1">
    <property type="nucleotide sequence ID" value="NZ_LDJL01000007.1"/>
</dbReference>
<dbReference type="STRING" id="344882.ABB29_08035"/>
<keyword evidence="1" id="KW-0812">Transmembrane</keyword>
<accession>A0A0R0CJQ9</accession>
<gene>
    <name evidence="2" type="ORF">ABB29_08035</name>
</gene>
<protein>
    <submittedName>
        <fullName evidence="2">Uncharacterized protein</fullName>
    </submittedName>
</protein>
<sequence>MKTGKPHQLQPRYISNGAIITSIVVRLALLIVACGVAFVALNMAALAGGNDTSKTTSHISVILAAAALVFLLSSVIALCLPLTVYRDYLPIWGKCLLATGVLQLFLLWGALIAIAIF</sequence>
<dbReference type="AlphaFoldDB" id="A0A0R0CJQ9"/>
<name>A0A0R0CJQ9_9GAMM</name>
<keyword evidence="3" id="KW-1185">Reference proteome</keyword>
<proteinExistence type="predicted"/>
<evidence type="ECO:0000313" key="3">
    <source>
        <dbReference type="Proteomes" id="UP000052052"/>
    </source>
</evidence>
<keyword evidence="1" id="KW-0472">Membrane</keyword>
<comment type="caution">
    <text evidence="2">The sequence shown here is derived from an EMBL/GenBank/DDBJ whole genome shotgun (WGS) entry which is preliminary data.</text>
</comment>
<evidence type="ECO:0000256" key="1">
    <source>
        <dbReference type="SAM" id="Phobius"/>
    </source>
</evidence>